<dbReference type="InterPro" id="IPR051081">
    <property type="entry name" value="HTH_MetalResp_TranReg"/>
</dbReference>
<comment type="caution">
    <text evidence="5">The sequence shown here is derived from an EMBL/GenBank/DDBJ whole genome shotgun (WGS) entry which is preliminary data.</text>
</comment>
<dbReference type="PRINTS" id="PR00778">
    <property type="entry name" value="HTHARSR"/>
</dbReference>
<dbReference type="InterPro" id="IPR001845">
    <property type="entry name" value="HTH_ArsR_DNA-bd_dom"/>
</dbReference>
<dbReference type="SUPFAM" id="SSF46785">
    <property type="entry name" value="Winged helix' DNA-binding domain"/>
    <property type="match status" value="1"/>
</dbReference>
<evidence type="ECO:0000313" key="6">
    <source>
        <dbReference type="Proteomes" id="UP000624709"/>
    </source>
</evidence>
<evidence type="ECO:0000313" key="5">
    <source>
        <dbReference type="EMBL" id="GIE69365.1"/>
    </source>
</evidence>
<dbReference type="SMART" id="SM00418">
    <property type="entry name" value="HTH_ARSR"/>
    <property type="match status" value="1"/>
</dbReference>
<dbReference type="PANTHER" id="PTHR33154:SF15">
    <property type="entry name" value="REGULATORY PROTEIN ARSR"/>
    <property type="match status" value="1"/>
</dbReference>
<protein>
    <submittedName>
        <fullName evidence="5">Transcriptional regulator</fullName>
    </submittedName>
</protein>
<keyword evidence="2" id="KW-0238">DNA-binding</keyword>
<evidence type="ECO:0000256" key="2">
    <source>
        <dbReference type="ARBA" id="ARBA00023125"/>
    </source>
</evidence>
<keyword evidence="3" id="KW-0804">Transcription</keyword>
<dbReference type="CDD" id="cd00090">
    <property type="entry name" value="HTH_ARSR"/>
    <property type="match status" value="1"/>
</dbReference>
<evidence type="ECO:0000256" key="1">
    <source>
        <dbReference type="ARBA" id="ARBA00023015"/>
    </source>
</evidence>
<gene>
    <name evidence="5" type="ORF">Apa02nite_054730</name>
</gene>
<keyword evidence="6" id="KW-1185">Reference proteome</keyword>
<accession>A0ABQ4BFB0</accession>
<organism evidence="5 6">
    <name type="scientific">Actinoplanes palleronii</name>
    <dbReference type="NCBI Taxonomy" id="113570"/>
    <lineage>
        <taxon>Bacteria</taxon>
        <taxon>Bacillati</taxon>
        <taxon>Actinomycetota</taxon>
        <taxon>Actinomycetes</taxon>
        <taxon>Micromonosporales</taxon>
        <taxon>Micromonosporaceae</taxon>
        <taxon>Actinoplanes</taxon>
    </lineage>
</organism>
<name>A0ABQ4BFB0_9ACTN</name>
<feature type="domain" description="HTH arsR-type" evidence="4">
    <location>
        <begin position="8"/>
        <end position="150"/>
    </location>
</feature>
<dbReference type="Pfam" id="PF12840">
    <property type="entry name" value="HTH_20"/>
    <property type="match status" value="1"/>
</dbReference>
<evidence type="ECO:0000256" key="3">
    <source>
        <dbReference type="ARBA" id="ARBA00023163"/>
    </source>
</evidence>
<sequence length="178" mass="20091">MTEIRDEAVLKALAHPLRRRLLDTLRVDGPSMPSALARATGQAVANVSHHLRVLADAGLIQEAPELARNRKEHWWRMNDPRLSWNPAHFPQEAADAAEAIGFQRQIDLVNTWLGSPASHTEPWVTSAFASDAWLRLSPEELTELGDELLELIGRYRDRPEREDRVPVFVLGRGFPARP</sequence>
<dbReference type="Gene3D" id="1.10.10.10">
    <property type="entry name" value="Winged helix-like DNA-binding domain superfamily/Winged helix DNA-binding domain"/>
    <property type="match status" value="1"/>
</dbReference>
<dbReference type="EMBL" id="BOMS01000086">
    <property type="protein sequence ID" value="GIE69365.1"/>
    <property type="molecule type" value="Genomic_DNA"/>
</dbReference>
<proteinExistence type="predicted"/>
<dbReference type="Proteomes" id="UP000624709">
    <property type="component" value="Unassembled WGS sequence"/>
</dbReference>
<dbReference type="InterPro" id="IPR036390">
    <property type="entry name" value="WH_DNA-bd_sf"/>
</dbReference>
<keyword evidence="1" id="KW-0805">Transcription regulation</keyword>
<evidence type="ECO:0000259" key="4">
    <source>
        <dbReference type="SMART" id="SM00418"/>
    </source>
</evidence>
<dbReference type="InterPro" id="IPR011991">
    <property type="entry name" value="ArsR-like_HTH"/>
</dbReference>
<reference evidence="5 6" key="1">
    <citation type="submission" date="2021-01" db="EMBL/GenBank/DDBJ databases">
        <title>Whole genome shotgun sequence of Actinoplanes palleronii NBRC 14916.</title>
        <authorList>
            <person name="Komaki H."/>
            <person name="Tamura T."/>
        </authorList>
    </citation>
    <scope>NUCLEOTIDE SEQUENCE [LARGE SCALE GENOMIC DNA]</scope>
    <source>
        <strain evidence="5 6">NBRC 14916</strain>
    </source>
</reference>
<dbReference type="RefSeq" id="WP_203827518.1">
    <property type="nucleotide sequence ID" value="NZ_BAAATY010000017.1"/>
</dbReference>
<dbReference type="InterPro" id="IPR036388">
    <property type="entry name" value="WH-like_DNA-bd_sf"/>
</dbReference>
<dbReference type="PANTHER" id="PTHR33154">
    <property type="entry name" value="TRANSCRIPTIONAL REGULATOR, ARSR FAMILY"/>
    <property type="match status" value="1"/>
</dbReference>